<evidence type="ECO:0000256" key="2">
    <source>
        <dbReference type="ARBA" id="ARBA00005205"/>
    </source>
</evidence>
<dbReference type="SUPFAM" id="SSF51735">
    <property type="entry name" value="NAD(P)-binding Rossmann-fold domains"/>
    <property type="match status" value="1"/>
</dbReference>
<keyword evidence="18" id="KW-1185">Reference proteome</keyword>
<keyword evidence="9 13" id="KW-0521">NADP</keyword>
<evidence type="ECO:0000256" key="12">
    <source>
        <dbReference type="ARBA" id="ARBA00052690"/>
    </source>
</evidence>
<evidence type="ECO:0000256" key="8">
    <source>
        <dbReference type="ARBA" id="ARBA00022650"/>
    </source>
</evidence>
<evidence type="ECO:0000259" key="15">
    <source>
        <dbReference type="Pfam" id="PF03807"/>
    </source>
</evidence>
<comment type="catalytic activity">
    <reaction evidence="11">
        <text>L-proline + NAD(+) = (S)-1-pyrroline-5-carboxylate + NADH + 2 H(+)</text>
        <dbReference type="Rhea" id="RHEA:14105"/>
        <dbReference type="ChEBI" id="CHEBI:15378"/>
        <dbReference type="ChEBI" id="CHEBI:17388"/>
        <dbReference type="ChEBI" id="CHEBI:57540"/>
        <dbReference type="ChEBI" id="CHEBI:57945"/>
        <dbReference type="ChEBI" id="CHEBI:60039"/>
        <dbReference type="EC" id="1.5.1.2"/>
    </reaction>
</comment>
<dbReference type="Gene3D" id="1.10.3730.10">
    <property type="entry name" value="ProC C-terminal domain-like"/>
    <property type="match status" value="1"/>
</dbReference>
<dbReference type="InterPro" id="IPR008927">
    <property type="entry name" value="6-PGluconate_DH-like_C_sf"/>
</dbReference>
<keyword evidence="8 13" id="KW-0641">Proline biosynthesis</keyword>
<dbReference type="InterPro" id="IPR053790">
    <property type="entry name" value="P5CR-like_CS"/>
</dbReference>
<dbReference type="SUPFAM" id="SSF48179">
    <property type="entry name" value="6-phosphogluconate dehydrogenase C-terminal domain-like"/>
    <property type="match status" value="1"/>
</dbReference>
<evidence type="ECO:0000256" key="6">
    <source>
        <dbReference type="ARBA" id="ARBA00022490"/>
    </source>
</evidence>
<dbReference type="Pfam" id="PF14748">
    <property type="entry name" value="P5CR_dimer"/>
    <property type="match status" value="1"/>
</dbReference>
<dbReference type="OrthoDB" id="10263291at2759"/>
<dbReference type="GO" id="GO:0004735">
    <property type="term" value="F:pyrroline-5-carboxylate reductase activity"/>
    <property type="evidence" value="ECO:0007669"/>
    <property type="project" value="UniProtKB-EC"/>
</dbReference>
<dbReference type="Pfam" id="PF03807">
    <property type="entry name" value="F420_oxidored"/>
    <property type="match status" value="1"/>
</dbReference>
<dbReference type="OMA" id="PHIENLQ"/>
<dbReference type="NCBIfam" id="TIGR00112">
    <property type="entry name" value="proC"/>
    <property type="match status" value="1"/>
</dbReference>
<comment type="similarity">
    <text evidence="3 13">Belongs to the pyrroline-5-carboxylate reductase family.</text>
</comment>
<comment type="catalytic activity">
    <reaction evidence="12 13">
        <text>L-proline + NADP(+) = (S)-1-pyrroline-5-carboxylate + NADPH + 2 H(+)</text>
        <dbReference type="Rhea" id="RHEA:14109"/>
        <dbReference type="ChEBI" id="CHEBI:15378"/>
        <dbReference type="ChEBI" id="CHEBI:17388"/>
        <dbReference type="ChEBI" id="CHEBI:57783"/>
        <dbReference type="ChEBI" id="CHEBI:58349"/>
        <dbReference type="ChEBI" id="CHEBI:60039"/>
        <dbReference type="EC" id="1.5.1.2"/>
    </reaction>
</comment>
<comment type="subcellular location">
    <subcellularLocation>
        <location evidence="1">Cytoplasm</location>
    </subcellularLocation>
</comment>
<dbReference type="UniPathway" id="UPA00098">
    <property type="reaction ID" value="UER00361"/>
</dbReference>
<dbReference type="AlphaFoldDB" id="C1N7K5"/>
<dbReference type="FunFam" id="1.10.3730.10:FF:000001">
    <property type="entry name" value="Pyrroline-5-carboxylate reductase"/>
    <property type="match status" value="1"/>
</dbReference>
<evidence type="ECO:0000256" key="1">
    <source>
        <dbReference type="ARBA" id="ARBA00004496"/>
    </source>
</evidence>
<dbReference type="PANTHER" id="PTHR11645">
    <property type="entry name" value="PYRROLINE-5-CARBOXYLATE REDUCTASE"/>
    <property type="match status" value="1"/>
</dbReference>
<dbReference type="HAMAP" id="MF_01925">
    <property type="entry name" value="P5C_reductase"/>
    <property type="match status" value="1"/>
</dbReference>
<accession>C1N7K5</accession>
<evidence type="ECO:0000256" key="4">
    <source>
        <dbReference type="ARBA" id="ARBA00012855"/>
    </source>
</evidence>
<dbReference type="EC" id="1.5.1.2" evidence="4 13"/>
<dbReference type="eggNOG" id="KOG3124">
    <property type="taxonomic scope" value="Eukaryota"/>
</dbReference>
<dbReference type="GO" id="GO:0005737">
    <property type="term" value="C:cytoplasm"/>
    <property type="evidence" value="ECO:0007669"/>
    <property type="project" value="UniProtKB-SubCell"/>
</dbReference>
<dbReference type="GO" id="GO:0055129">
    <property type="term" value="P:L-proline biosynthetic process"/>
    <property type="evidence" value="ECO:0007669"/>
    <property type="project" value="UniProtKB-UniPathway"/>
</dbReference>
<organism evidence="18">
    <name type="scientific">Micromonas pusilla (strain CCMP1545)</name>
    <name type="common">Picoplanktonic green alga</name>
    <dbReference type="NCBI Taxonomy" id="564608"/>
    <lineage>
        <taxon>Eukaryota</taxon>
        <taxon>Viridiplantae</taxon>
        <taxon>Chlorophyta</taxon>
        <taxon>Mamiellophyceae</taxon>
        <taxon>Mamiellales</taxon>
        <taxon>Mamiellaceae</taxon>
        <taxon>Micromonas</taxon>
    </lineage>
</organism>
<evidence type="ECO:0000313" key="17">
    <source>
        <dbReference type="EMBL" id="EEH51540.1"/>
    </source>
</evidence>
<feature type="region of interest" description="Disordered" evidence="14">
    <location>
        <begin position="353"/>
        <end position="375"/>
    </location>
</feature>
<dbReference type="RefSeq" id="XP_003063918.1">
    <property type="nucleotide sequence ID" value="XM_003063872.1"/>
</dbReference>
<sequence>MLRAATVRVSRGGSAALERQLASRHLGGGRRAASRVFPGVAGRCRHREIAVVARASSSTPPPPLALGTVGFIGAGSMAEAMARGFAESGAVSPSSMRVSRSSDAARAARWTNLGVEALASNGDVARVSDVVVLAVKPHVLPGVLTEIASHVSPETLLLSVAAGVSTSFIERAVSDARGGGGSRDDDRRFSPPRVIRVMPNTPCQVRAAASSVSAGAHSSSADLDAIASLMRAVGACVVVDESLIDAVVGVRRVPSYTGPHTTPGSGPAYVYQIIEAMADGGVLCGLPRADATLLAAQTVMGAAKMVLESGEHPAALKDKVCSPGGTTIRAVAAMEAAGVRAGMIAAVRASAERSAELGRATDEAEAKATGTGKKR</sequence>
<evidence type="ECO:0000256" key="13">
    <source>
        <dbReference type="RuleBase" id="RU003903"/>
    </source>
</evidence>
<dbReference type="Gene3D" id="3.40.50.720">
    <property type="entry name" value="NAD(P)-binding Rossmann-like Domain"/>
    <property type="match status" value="1"/>
</dbReference>
<reference evidence="17 18" key="1">
    <citation type="journal article" date="2009" name="Science">
        <title>Green evolution and dynamic adaptations revealed by genomes of the marine picoeukaryotes Micromonas.</title>
        <authorList>
            <person name="Worden A.Z."/>
            <person name="Lee J.H."/>
            <person name="Mock T."/>
            <person name="Rouze P."/>
            <person name="Simmons M.P."/>
            <person name="Aerts A.L."/>
            <person name="Allen A.E."/>
            <person name="Cuvelier M.L."/>
            <person name="Derelle E."/>
            <person name="Everett M.V."/>
            <person name="Foulon E."/>
            <person name="Grimwood J."/>
            <person name="Gundlach H."/>
            <person name="Henrissat B."/>
            <person name="Napoli C."/>
            <person name="McDonald S.M."/>
            <person name="Parker M.S."/>
            <person name="Rombauts S."/>
            <person name="Salamov A."/>
            <person name="Von Dassow P."/>
            <person name="Badger J.H."/>
            <person name="Coutinho P.M."/>
            <person name="Demir E."/>
            <person name="Dubchak I."/>
            <person name="Gentemann C."/>
            <person name="Eikrem W."/>
            <person name="Gready J.E."/>
            <person name="John U."/>
            <person name="Lanier W."/>
            <person name="Lindquist E.A."/>
            <person name="Lucas S."/>
            <person name="Mayer K.F."/>
            <person name="Moreau H."/>
            <person name="Not F."/>
            <person name="Otillar R."/>
            <person name="Panaud O."/>
            <person name="Pangilinan J."/>
            <person name="Paulsen I."/>
            <person name="Piegu B."/>
            <person name="Poliakov A."/>
            <person name="Robbens S."/>
            <person name="Schmutz J."/>
            <person name="Toulza E."/>
            <person name="Wyss T."/>
            <person name="Zelensky A."/>
            <person name="Zhou K."/>
            <person name="Armbrust E.V."/>
            <person name="Bhattacharya D."/>
            <person name="Goodenough U.W."/>
            <person name="Van de Peer Y."/>
            <person name="Grigoriev I.V."/>
        </authorList>
    </citation>
    <scope>NUCLEOTIDE SEQUENCE [LARGE SCALE GENOMIC DNA]</scope>
    <source>
        <strain evidence="17 18">CCMP1545</strain>
    </source>
</reference>
<evidence type="ECO:0000256" key="3">
    <source>
        <dbReference type="ARBA" id="ARBA00005525"/>
    </source>
</evidence>
<name>C1N7K5_MICPC</name>
<evidence type="ECO:0000256" key="9">
    <source>
        <dbReference type="ARBA" id="ARBA00022857"/>
    </source>
</evidence>
<evidence type="ECO:0000256" key="5">
    <source>
        <dbReference type="ARBA" id="ARBA00021413"/>
    </source>
</evidence>
<proteinExistence type="inferred from homology"/>
<evidence type="ECO:0000259" key="16">
    <source>
        <dbReference type="Pfam" id="PF14748"/>
    </source>
</evidence>
<keyword evidence="7 13" id="KW-0028">Amino-acid biosynthesis</keyword>
<dbReference type="STRING" id="564608.C1N7K5"/>
<dbReference type="PROSITE" id="PS00521">
    <property type="entry name" value="P5CR"/>
    <property type="match status" value="1"/>
</dbReference>
<dbReference type="GeneID" id="9689556"/>
<feature type="domain" description="Pyrroline-5-carboxylate reductase catalytic N-terminal" evidence="15">
    <location>
        <begin position="68"/>
        <end position="163"/>
    </location>
</feature>
<dbReference type="InterPro" id="IPR029036">
    <property type="entry name" value="P5CR_dimer"/>
</dbReference>
<dbReference type="KEGG" id="mpp:MICPUCDRAFT_53732"/>
<dbReference type="InterPro" id="IPR036291">
    <property type="entry name" value="NAD(P)-bd_dom_sf"/>
</dbReference>
<dbReference type="PANTHER" id="PTHR11645:SF0">
    <property type="entry name" value="PYRROLINE-5-CARBOXYLATE REDUCTASE 3"/>
    <property type="match status" value="1"/>
</dbReference>
<comment type="pathway">
    <text evidence="2 13">Amino-acid biosynthesis; L-proline biosynthesis; L-proline from L-glutamate 5-semialdehyde: step 1/1.</text>
</comment>
<dbReference type="EMBL" id="GG663750">
    <property type="protein sequence ID" value="EEH51540.1"/>
    <property type="molecule type" value="Genomic_DNA"/>
</dbReference>
<evidence type="ECO:0000256" key="14">
    <source>
        <dbReference type="SAM" id="MobiDB-lite"/>
    </source>
</evidence>
<dbReference type="InterPro" id="IPR028939">
    <property type="entry name" value="P5C_Rdtase_cat_N"/>
</dbReference>
<protein>
    <recommendedName>
        <fullName evidence="5 13">Pyrroline-5-carboxylate reductase</fullName>
        <ecNumber evidence="4 13">1.5.1.2</ecNumber>
    </recommendedName>
</protein>
<evidence type="ECO:0000313" key="18">
    <source>
        <dbReference type="Proteomes" id="UP000001876"/>
    </source>
</evidence>
<feature type="compositionally biased region" description="Basic and acidic residues" evidence="14">
    <location>
        <begin position="353"/>
        <end position="366"/>
    </location>
</feature>
<dbReference type="FunFam" id="3.40.50.720:FF:000190">
    <property type="entry name" value="Pyrroline-5-carboxylate reductase"/>
    <property type="match status" value="1"/>
</dbReference>
<dbReference type="InterPro" id="IPR000304">
    <property type="entry name" value="Pyrroline-COOH_reductase"/>
</dbReference>
<feature type="domain" description="Pyrroline-5-carboxylate reductase dimerisation" evidence="16">
    <location>
        <begin position="264"/>
        <end position="357"/>
    </location>
</feature>
<evidence type="ECO:0000256" key="11">
    <source>
        <dbReference type="ARBA" id="ARBA00050547"/>
    </source>
</evidence>
<dbReference type="Proteomes" id="UP000001876">
    <property type="component" value="Unassembled WGS sequence"/>
</dbReference>
<keyword evidence="10 13" id="KW-0560">Oxidoreductase</keyword>
<keyword evidence="6" id="KW-0963">Cytoplasm</keyword>
<evidence type="ECO:0000256" key="7">
    <source>
        <dbReference type="ARBA" id="ARBA00022605"/>
    </source>
</evidence>
<gene>
    <name evidence="17" type="primary">P5CR</name>
    <name evidence="17" type="ORF">MICPUCDRAFT_53732</name>
</gene>
<evidence type="ECO:0000256" key="10">
    <source>
        <dbReference type="ARBA" id="ARBA00023002"/>
    </source>
</evidence>